<proteinExistence type="predicted"/>
<dbReference type="Pfam" id="PF02452">
    <property type="entry name" value="PemK_toxin"/>
    <property type="match status" value="1"/>
</dbReference>
<evidence type="ECO:0000313" key="1">
    <source>
        <dbReference type="EMBL" id="MBK1838207.1"/>
    </source>
</evidence>
<dbReference type="RefSeq" id="WP_200193463.1">
    <property type="nucleotide sequence ID" value="NZ_JAENHM010000035.1"/>
</dbReference>
<protein>
    <submittedName>
        <fullName evidence="1">Type II toxin-antitoxin system PemK/MazF family toxin</fullName>
    </submittedName>
</protein>
<organism evidence="1 2">
    <name type="scientific">Azospirillum endophyticum</name>
    <dbReference type="NCBI Taxonomy" id="2800326"/>
    <lineage>
        <taxon>Bacteria</taxon>
        <taxon>Pseudomonadati</taxon>
        <taxon>Pseudomonadota</taxon>
        <taxon>Alphaproteobacteria</taxon>
        <taxon>Rhodospirillales</taxon>
        <taxon>Azospirillaceae</taxon>
        <taxon>Azospirillum</taxon>
    </lineage>
</organism>
<evidence type="ECO:0000313" key="2">
    <source>
        <dbReference type="Proteomes" id="UP000652760"/>
    </source>
</evidence>
<comment type="caution">
    <text evidence="1">The sequence shown here is derived from an EMBL/GenBank/DDBJ whole genome shotgun (WGS) entry which is preliminary data.</text>
</comment>
<name>A0ABS1F471_9PROT</name>
<dbReference type="EMBL" id="JAENHM010000035">
    <property type="protein sequence ID" value="MBK1838207.1"/>
    <property type="molecule type" value="Genomic_DNA"/>
</dbReference>
<dbReference type="Gene3D" id="2.30.30.110">
    <property type="match status" value="1"/>
</dbReference>
<gene>
    <name evidence="1" type="ORF">JHL17_12355</name>
</gene>
<dbReference type="InterPro" id="IPR011067">
    <property type="entry name" value="Plasmid_toxin/cell-grow_inhib"/>
</dbReference>
<reference evidence="2" key="1">
    <citation type="submission" date="2021-01" db="EMBL/GenBank/DDBJ databases">
        <title>Genome public.</title>
        <authorList>
            <person name="Liu C."/>
            <person name="Sun Q."/>
        </authorList>
    </citation>
    <scope>NUCLEOTIDE SEQUENCE [LARGE SCALE GENOMIC DNA]</scope>
    <source>
        <strain evidence="2">YIM B02556</strain>
    </source>
</reference>
<dbReference type="Proteomes" id="UP000652760">
    <property type="component" value="Unassembled WGS sequence"/>
</dbReference>
<sequence>MKWAGQIVLVPFPFTDLNGSKLRPVLLIRQVSSRFDDWFVCMVSSQIRQAEPDLDEILSPGDPDFGDTGLKVSSVLRLGRLAVIDGALFSGEIGEIGPERLDRLRHRLAAWLTDTPKIS</sequence>
<dbReference type="SUPFAM" id="SSF50118">
    <property type="entry name" value="Cell growth inhibitor/plasmid maintenance toxic component"/>
    <property type="match status" value="1"/>
</dbReference>
<accession>A0ABS1F471</accession>
<dbReference type="InterPro" id="IPR003477">
    <property type="entry name" value="PemK-like"/>
</dbReference>
<keyword evidence="2" id="KW-1185">Reference proteome</keyword>